<sequence length="862" mass="99437">MHTYERKFYDTCYLIYMNKMKNLEVSSEVAMRESISAVKHEFLAEGIEISENEFRSWVTKIWSEIKIEMSDSVLSTGNKENQHDYKYSESSFFWKRYMIKLKEKNRDAKTIGEIDKITDEILNLIIPPATGEIFDRKGLVLGYVQSGKTANFIGVINKAFDRGYDLIIVLAGMSDALRKQTQERINYEVLNGNQGLEMDDINYVCALTSDVDDFRYRHMGRELDLNKKTICVVKKNPSVLRDLIKYIGNSDISNFNRNVLIIDDEADQASVNTAVATKGEGPKTVNKLIRQLLRLFDRKSYIGYTATPFANFLINTEEDHSEVGRDLFPKDFVISLPKPRGYYGPEEYFNDLAKERNPLRFIDYSESTELAKISDDEAVIPSGLSEAIRHFLIVAAIRELSEQRSNHNSMLIHVSQLTKGHKILLKVVNRYFKVLKTKILNTDTTMLELLKKEYDEIMFHSNKWKNKRVGICSWSKTLELIKKNIGKVELMMFNGESKDVLDYSNYSKVGKHVIVIGGNKISRGLTLEGLTISYYARPTKIMDTLMQMARWFGYRENYIDICRVYTTKELAEQFSDIANAMIEIREELEKMRKSGKKPSEFAIRMKTHPTMILTSKLKMQNAKLAIVNYEGRLVQTRNFGDGKKFYENNMNATKLLLGSLEKKRVISGVGKKLSYHLFSEVSVSRIKNFLEQYETINSYRADSKLMKKYIEYANSMNELRNWSVAVVEGYEGGYKVELPNVYIKNAIYRRKNEFDNYRGGHPDIKALVSGNNEEFLDMALKNIDLNDTARITNRRKRSGTEGLLLIYPLNPNVSTFEKVDVKFTSKLVPIGIAISFPFSEKNMDEKLYLYNKSIKTNVGVRL</sequence>
<gene>
    <name evidence="2" type="ORF">HCA69_06855</name>
</gene>
<evidence type="ECO:0000313" key="2">
    <source>
        <dbReference type="EMBL" id="MBC1936081.1"/>
    </source>
</evidence>
<organism evidence="2 3">
    <name type="scientific">Listeria grandensis</name>
    <dbReference type="NCBI Taxonomy" id="1494963"/>
    <lineage>
        <taxon>Bacteria</taxon>
        <taxon>Bacillati</taxon>
        <taxon>Bacillota</taxon>
        <taxon>Bacilli</taxon>
        <taxon>Bacillales</taxon>
        <taxon>Listeriaceae</taxon>
        <taxon>Listeria</taxon>
    </lineage>
</organism>
<dbReference type="Pfam" id="PF10593">
    <property type="entry name" value="Z1"/>
    <property type="match status" value="1"/>
</dbReference>
<dbReference type="Gene3D" id="3.40.50.300">
    <property type="entry name" value="P-loop containing nucleotide triphosphate hydrolases"/>
    <property type="match status" value="1"/>
</dbReference>
<evidence type="ECO:0000313" key="3">
    <source>
        <dbReference type="Proteomes" id="UP000535908"/>
    </source>
</evidence>
<dbReference type="InterPro" id="IPR018310">
    <property type="entry name" value="Put_endonuclease_Z1-dom"/>
</dbReference>
<dbReference type="RefSeq" id="WP_185525871.1">
    <property type="nucleotide sequence ID" value="NZ_JAARWN010000004.1"/>
</dbReference>
<accession>A0A7X0Y309</accession>
<dbReference type="AlphaFoldDB" id="A0A7X0Y309"/>
<dbReference type="EMBL" id="JAARWN010000004">
    <property type="protein sequence ID" value="MBC1936081.1"/>
    <property type="molecule type" value="Genomic_DNA"/>
</dbReference>
<name>A0A7X0Y309_9LIST</name>
<dbReference type="Proteomes" id="UP000535908">
    <property type="component" value="Unassembled WGS sequence"/>
</dbReference>
<dbReference type="InterPro" id="IPR027417">
    <property type="entry name" value="P-loop_NTPase"/>
</dbReference>
<protein>
    <submittedName>
        <fullName evidence="2">Z1 domain-containing protein</fullName>
    </submittedName>
</protein>
<comment type="caution">
    <text evidence="2">The sequence shown here is derived from an EMBL/GenBank/DDBJ whole genome shotgun (WGS) entry which is preliminary data.</text>
</comment>
<feature type="domain" description="Putative endonuclease Z1" evidence="1">
    <location>
        <begin position="384"/>
        <end position="611"/>
    </location>
</feature>
<evidence type="ECO:0000259" key="1">
    <source>
        <dbReference type="Pfam" id="PF10593"/>
    </source>
</evidence>
<proteinExistence type="predicted"/>
<dbReference type="SUPFAM" id="SSF52540">
    <property type="entry name" value="P-loop containing nucleoside triphosphate hydrolases"/>
    <property type="match status" value="1"/>
</dbReference>
<reference evidence="2 3" key="1">
    <citation type="submission" date="2020-03" db="EMBL/GenBank/DDBJ databases">
        <title>Soil Listeria distribution.</title>
        <authorList>
            <person name="Liao J."/>
            <person name="Wiedmann M."/>
        </authorList>
    </citation>
    <scope>NUCLEOTIDE SEQUENCE [LARGE SCALE GENOMIC DNA]</scope>
    <source>
        <strain evidence="2 3">FSL L7-0741</strain>
    </source>
</reference>